<sequence>MTNRFEIQLMIQVARMYYEGGLTQQQIAEKLAITRQYVSRLLVAAKEKGIVKIQVSDPTYEDPQLKEKMIRTFGLHDVVLTTSEGLEANMIRSQIGLVGADYLTGAIHSGSKIGIGWGRTLYEIVNALPRDRRISIQVVPLIGGIGDMSPFFQVNDLARRLAETFGGTFRYIYAPAFTQSKAIMESLSKTQEVEQLSRLWNQLDMAITGIGHVEFQQMSSMFFAEHISPGTLAKLEANGAVGDVCGRFYNIDGNPVDVGPGVIGVSLEQLQGMPEVVGIAGGIEKTRAIIGALRGGFIKTLVTDTATAREVLAQYGERSSVSRDL</sequence>
<evidence type="ECO:0000313" key="6">
    <source>
        <dbReference type="EMBL" id="GAP13984.1"/>
    </source>
</evidence>
<evidence type="ECO:0000256" key="2">
    <source>
        <dbReference type="ARBA" id="ARBA00023015"/>
    </source>
</evidence>
<accession>A0A0S7BG03</accession>
<dbReference type="PANTHER" id="PTHR34294">
    <property type="entry name" value="TRANSCRIPTIONAL REGULATOR-RELATED"/>
    <property type="match status" value="1"/>
</dbReference>
<dbReference type="GO" id="GO:0006352">
    <property type="term" value="P:DNA-templated transcription initiation"/>
    <property type="evidence" value="ECO:0007669"/>
    <property type="project" value="InterPro"/>
</dbReference>
<dbReference type="InterPro" id="IPR007324">
    <property type="entry name" value="Sugar-bd_dom_put"/>
</dbReference>
<reference evidence="6" key="1">
    <citation type="submission" date="2015-07" db="EMBL/GenBank/DDBJ databases">
        <title>Draft Genome Sequences of Anaerolinea thermolimosa IMO-1, Bellilinea caldifistulae GOMI-1, Leptolinea tardivitalis YMTK-2, Levilinea saccharolytica KIBI-1,Longilinea arvoryzae KOME-1, Previously Described as Members of the Anaerolineaceae (Chloroflexi).</title>
        <authorList>
            <person name="Sekiguchi Y."/>
            <person name="Ohashi A."/>
            <person name="Matsuura N."/>
            <person name="Tourlousse M.D."/>
        </authorList>
    </citation>
    <scope>NUCLEOTIDE SEQUENCE [LARGE SCALE GENOMIC DNA]</scope>
    <source>
        <strain evidence="6">KOME-1</strain>
    </source>
</reference>
<protein>
    <submittedName>
        <fullName evidence="6">Transcriptional regulator, contains sigma factor-related N-terminal domain</fullName>
    </submittedName>
</protein>
<dbReference type="Proteomes" id="UP000055060">
    <property type="component" value="Unassembled WGS sequence"/>
</dbReference>
<dbReference type="AlphaFoldDB" id="A0A0S7BG03"/>
<dbReference type="Pfam" id="PF04198">
    <property type="entry name" value="Sugar-bind"/>
    <property type="match status" value="1"/>
</dbReference>
<dbReference type="PROSITE" id="PS50943">
    <property type="entry name" value="HTH_CROC1"/>
    <property type="match status" value="1"/>
</dbReference>
<dbReference type="RefSeq" id="WP_075073278.1">
    <property type="nucleotide sequence ID" value="NZ_DF967972.1"/>
</dbReference>
<dbReference type="GO" id="GO:0003677">
    <property type="term" value="F:DNA binding"/>
    <property type="evidence" value="ECO:0007669"/>
    <property type="project" value="UniProtKB-KW"/>
</dbReference>
<dbReference type="GO" id="GO:0003700">
    <property type="term" value="F:DNA-binding transcription factor activity"/>
    <property type="evidence" value="ECO:0007669"/>
    <property type="project" value="InterPro"/>
</dbReference>
<evidence type="ECO:0000256" key="3">
    <source>
        <dbReference type="ARBA" id="ARBA00023125"/>
    </source>
</evidence>
<dbReference type="PANTHER" id="PTHR34294:SF1">
    <property type="entry name" value="TRANSCRIPTIONAL REGULATOR LSRR"/>
    <property type="match status" value="1"/>
</dbReference>
<dbReference type="STRING" id="360412.LARV_01743"/>
<dbReference type="GO" id="GO:0030246">
    <property type="term" value="F:carbohydrate binding"/>
    <property type="evidence" value="ECO:0007669"/>
    <property type="project" value="InterPro"/>
</dbReference>
<evidence type="ECO:0000259" key="5">
    <source>
        <dbReference type="PROSITE" id="PS50943"/>
    </source>
</evidence>
<keyword evidence="7" id="KW-1185">Reference proteome</keyword>
<keyword evidence="3" id="KW-0238">DNA-binding</keyword>
<dbReference type="InterPro" id="IPR037171">
    <property type="entry name" value="NagB/RpiA_transferase-like"/>
</dbReference>
<dbReference type="Pfam" id="PF04545">
    <property type="entry name" value="Sigma70_r4"/>
    <property type="match status" value="1"/>
</dbReference>
<dbReference type="Gene3D" id="1.10.10.60">
    <property type="entry name" value="Homeodomain-like"/>
    <property type="match status" value="1"/>
</dbReference>
<keyword evidence="4" id="KW-0804">Transcription</keyword>
<keyword evidence="2" id="KW-0805">Transcription regulation</keyword>
<dbReference type="InterPro" id="IPR001387">
    <property type="entry name" value="Cro/C1-type_HTH"/>
</dbReference>
<name>A0A0S7BG03_9CHLR</name>
<gene>
    <name evidence="6" type="ORF">LARV_01743</name>
</gene>
<dbReference type="InterPro" id="IPR051054">
    <property type="entry name" value="SorC_transcr_regulators"/>
</dbReference>
<dbReference type="Gene3D" id="3.40.50.1360">
    <property type="match status" value="1"/>
</dbReference>
<dbReference type="EMBL" id="DF967972">
    <property type="protein sequence ID" value="GAP13984.1"/>
    <property type="molecule type" value="Genomic_DNA"/>
</dbReference>
<proteinExistence type="inferred from homology"/>
<organism evidence="6">
    <name type="scientific">Longilinea arvoryzae</name>
    <dbReference type="NCBI Taxonomy" id="360412"/>
    <lineage>
        <taxon>Bacteria</taxon>
        <taxon>Bacillati</taxon>
        <taxon>Chloroflexota</taxon>
        <taxon>Anaerolineae</taxon>
        <taxon>Anaerolineales</taxon>
        <taxon>Anaerolineaceae</taxon>
        <taxon>Longilinea</taxon>
    </lineage>
</organism>
<evidence type="ECO:0000313" key="7">
    <source>
        <dbReference type="Proteomes" id="UP000055060"/>
    </source>
</evidence>
<dbReference type="SUPFAM" id="SSF100950">
    <property type="entry name" value="NagB/RpiA/CoA transferase-like"/>
    <property type="match status" value="1"/>
</dbReference>
<feature type="domain" description="HTH cro/C1-type" evidence="5">
    <location>
        <begin position="21"/>
        <end position="41"/>
    </location>
</feature>
<dbReference type="OrthoDB" id="9792873at2"/>
<evidence type="ECO:0000256" key="1">
    <source>
        <dbReference type="ARBA" id="ARBA00010466"/>
    </source>
</evidence>
<evidence type="ECO:0000256" key="4">
    <source>
        <dbReference type="ARBA" id="ARBA00023163"/>
    </source>
</evidence>
<comment type="similarity">
    <text evidence="1">Belongs to the SorC transcriptional regulatory family.</text>
</comment>
<dbReference type="InterPro" id="IPR007630">
    <property type="entry name" value="RNA_pol_sigma70_r4"/>
</dbReference>